<keyword evidence="3" id="KW-1185">Reference proteome</keyword>
<organism evidence="2 3">
    <name type="scientific">Devosia epidermidihirudinis</name>
    <dbReference type="NCBI Taxonomy" id="1293439"/>
    <lineage>
        <taxon>Bacteria</taxon>
        <taxon>Pseudomonadati</taxon>
        <taxon>Pseudomonadota</taxon>
        <taxon>Alphaproteobacteria</taxon>
        <taxon>Hyphomicrobiales</taxon>
        <taxon>Devosiaceae</taxon>
        <taxon>Devosia</taxon>
    </lineage>
</organism>
<gene>
    <name evidence="2" type="ORF">WH87_17580</name>
</gene>
<accession>A0A0F5Q391</accession>
<feature type="transmembrane region" description="Helical" evidence="1">
    <location>
        <begin position="115"/>
        <end position="136"/>
    </location>
</feature>
<proteinExistence type="predicted"/>
<dbReference type="EMBL" id="LANJ01000046">
    <property type="protein sequence ID" value="KKC35377.1"/>
    <property type="molecule type" value="Genomic_DNA"/>
</dbReference>
<sequence length="140" mass="14758">MADAPKPVSLARVLAIAILGPLVGTLVLLAMMMTLDASPPALPDLLHYLPIFVVFGWLFGLVPSSLSAFLYRRTAPRIDGLWQRVLACVLIGFVCGALAIWPAVWIFSGRISGDLVFAVQAGLCGAVALAVIALPFSGRA</sequence>
<dbReference type="PATRIC" id="fig|1293439.3.peg.3586"/>
<dbReference type="STRING" id="1293439.WH87_17580"/>
<protein>
    <submittedName>
        <fullName evidence="2">Uncharacterized protein</fullName>
    </submittedName>
</protein>
<keyword evidence="1" id="KW-0472">Membrane</keyword>
<dbReference type="AlphaFoldDB" id="A0A0F5Q391"/>
<dbReference type="RefSeq" id="WP_046138861.1">
    <property type="nucleotide sequence ID" value="NZ_LANJ01000046.1"/>
</dbReference>
<evidence type="ECO:0000313" key="3">
    <source>
        <dbReference type="Proteomes" id="UP000033411"/>
    </source>
</evidence>
<dbReference type="Proteomes" id="UP000033411">
    <property type="component" value="Unassembled WGS sequence"/>
</dbReference>
<evidence type="ECO:0000256" key="1">
    <source>
        <dbReference type="SAM" id="Phobius"/>
    </source>
</evidence>
<reference evidence="2 3" key="1">
    <citation type="submission" date="2015-03" db="EMBL/GenBank/DDBJ databases">
        <authorList>
            <person name="Lepp D."/>
            <person name="Hassan Y.I."/>
            <person name="Li X.-Z."/>
            <person name="Zhou T."/>
        </authorList>
    </citation>
    <scope>NUCLEOTIDE SEQUENCE [LARGE SCALE GENOMIC DNA]</scope>
    <source>
        <strain evidence="2 3">E84</strain>
    </source>
</reference>
<feature type="transmembrane region" description="Helical" evidence="1">
    <location>
        <begin position="81"/>
        <end position="103"/>
    </location>
</feature>
<comment type="caution">
    <text evidence="2">The sequence shown here is derived from an EMBL/GenBank/DDBJ whole genome shotgun (WGS) entry which is preliminary data.</text>
</comment>
<keyword evidence="1" id="KW-0812">Transmembrane</keyword>
<keyword evidence="1" id="KW-1133">Transmembrane helix</keyword>
<feature type="transmembrane region" description="Helical" evidence="1">
    <location>
        <begin position="45"/>
        <end position="69"/>
    </location>
</feature>
<feature type="transmembrane region" description="Helical" evidence="1">
    <location>
        <begin position="12"/>
        <end position="33"/>
    </location>
</feature>
<name>A0A0F5Q391_9HYPH</name>
<evidence type="ECO:0000313" key="2">
    <source>
        <dbReference type="EMBL" id="KKC35377.1"/>
    </source>
</evidence>